<evidence type="ECO:0000259" key="8">
    <source>
        <dbReference type="PROSITE" id="PS50893"/>
    </source>
</evidence>
<dbReference type="PROSITE" id="PS50893">
    <property type="entry name" value="ABC_TRANSPORTER_2"/>
    <property type="match status" value="1"/>
</dbReference>
<feature type="domain" description="ABC transporter" evidence="8">
    <location>
        <begin position="10"/>
        <end position="258"/>
    </location>
</feature>
<accession>A0A1D8GL38</accession>
<dbReference type="RefSeq" id="WP_069979663.1">
    <property type="nucleotide sequence ID" value="NZ_CP017269.1"/>
</dbReference>
<evidence type="ECO:0000256" key="6">
    <source>
        <dbReference type="ARBA" id="ARBA00022840"/>
    </source>
</evidence>
<evidence type="ECO:0000256" key="4">
    <source>
        <dbReference type="ARBA" id="ARBA00022475"/>
    </source>
</evidence>
<dbReference type="OrthoDB" id="9806285at2"/>
<dbReference type="KEGG" id="gfe:Gferi_20060"/>
<keyword evidence="4" id="KW-1003">Cell membrane</keyword>
<evidence type="ECO:0000313" key="9">
    <source>
        <dbReference type="EMBL" id="AOT71626.1"/>
    </source>
</evidence>
<keyword evidence="5" id="KW-0547">Nucleotide-binding</keyword>
<evidence type="ECO:0000256" key="5">
    <source>
        <dbReference type="ARBA" id="ARBA00022741"/>
    </source>
</evidence>
<dbReference type="InterPro" id="IPR003439">
    <property type="entry name" value="ABC_transporter-like_ATP-bd"/>
</dbReference>
<evidence type="ECO:0000256" key="7">
    <source>
        <dbReference type="ARBA" id="ARBA00023136"/>
    </source>
</evidence>
<dbReference type="InterPro" id="IPR003593">
    <property type="entry name" value="AAA+_ATPase"/>
</dbReference>
<dbReference type="CDD" id="cd03257">
    <property type="entry name" value="ABC_NikE_OppD_transporters"/>
    <property type="match status" value="1"/>
</dbReference>
<comment type="subcellular location">
    <subcellularLocation>
        <location evidence="1">Cell membrane</location>
        <topology evidence="1">Peripheral membrane protein</topology>
    </subcellularLocation>
</comment>
<dbReference type="STRING" id="1424294.Gferi_20060"/>
<dbReference type="PANTHER" id="PTHR43297">
    <property type="entry name" value="OLIGOPEPTIDE TRANSPORT ATP-BINDING PROTEIN APPD"/>
    <property type="match status" value="1"/>
</dbReference>
<dbReference type="Proteomes" id="UP000095743">
    <property type="component" value="Chromosome"/>
</dbReference>
<evidence type="ECO:0000256" key="3">
    <source>
        <dbReference type="ARBA" id="ARBA00022448"/>
    </source>
</evidence>
<dbReference type="PROSITE" id="PS00211">
    <property type="entry name" value="ABC_TRANSPORTER_1"/>
    <property type="match status" value="1"/>
</dbReference>
<dbReference type="EMBL" id="CP017269">
    <property type="protein sequence ID" value="AOT71626.1"/>
    <property type="molecule type" value="Genomic_DNA"/>
</dbReference>
<dbReference type="PANTHER" id="PTHR43297:SF2">
    <property type="entry name" value="DIPEPTIDE TRANSPORT ATP-BINDING PROTEIN DPPD"/>
    <property type="match status" value="1"/>
</dbReference>
<dbReference type="SMART" id="SM00382">
    <property type="entry name" value="AAA"/>
    <property type="match status" value="1"/>
</dbReference>
<comment type="similarity">
    <text evidence="2">Belongs to the ABC transporter superfamily.</text>
</comment>
<evidence type="ECO:0000256" key="1">
    <source>
        <dbReference type="ARBA" id="ARBA00004202"/>
    </source>
</evidence>
<dbReference type="AlphaFoldDB" id="A0A1D8GL38"/>
<evidence type="ECO:0000313" key="10">
    <source>
        <dbReference type="Proteomes" id="UP000095743"/>
    </source>
</evidence>
<dbReference type="InterPro" id="IPR013563">
    <property type="entry name" value="Oligopep_ABC_C"/>
</dbReference>
<dbReference type="InterPro" id="IPR050388">
    <property type="entry name" value="ABC_Ni/Peptide_Import"/>
</dbReference>
<dbReference type="GO" id="GO:0016887">
    <property type="term" value="F:ATP hydrolysis activity"/>
    <property type="evidence" value="ECO:0007669"/>
    <property type="project" value="InterPro"/>
</dbReference>
<keyword evidence="7" id="KW-0472">Membrane</keyword>
<sequence>MKKKDIVLDIKKLNIELQTGANGIPVVKKIDLRLYLGKTLGLIGESGCGKSVTSLSILRLLDAKVWNLSGELLLKGKNLMQMSHEDMRRIRGKEMAMITQNPMISFNPLITIGKHFTETLITHTKMRQKEAAKVGIEMLQRMGLQNAHKLMDLYPFQCSGGMLQRVMIAIALSMSPAVLIADEPTTSLDVTIQHQIICQMIDLKRKYDTSILFISHDLGVIARIADEVAVMYRGYIVEKAPVEVLLKNPQHPYTQALILSKPAFQKRRLEAIKGAPPRITEKYQGCPFADRCEYAHNRCLQYDMAPKIIDPLHQVCCIQARGIEVNACIS</sequence>
<dbReference type="GO" id="GO:0005886">
    <property type="term" value="C:plasma membrane"/>
    <property type="evidence" value="ECO:0007669"/>
    <property type="project" value="UniProtKB-SubCell"/>
</dbReference>
<dbReference type="FunFam" id="3.40.50.300:FF:000016">
    <property type="entry name" value="Oligopeptide ABC transporter ATP-binding component"/>
    <property type="match status" value="1"/>
</dbReference>
<gene>
    <name evidence="9" type="ORF">Gferi_20060</name>
</gene>
<keyword evidence="3" id="KW-0813">Transport</keyword>
<dbReference type="InterPro" id="IPR017871">
    <property type="entry name" value="ABC_transporter-like_CS"/>
</dbReference>
<dbReference type="InterPro" id="IPR027417">
    <property type="entry name" value="P-loop_NTPase"/>
</dbReference>
<dbReference type="SUPFAM" id="SSF52540">
    <property type="entry name" value="P-loop containing nucleoside triphosphate hydrolases"/>
    <property type="match status" value="1"/>
</dbReference>
<dbReference type="GO" id="GO:0015833">
    <property type="term" value="P:peptide transport"/>
    <property type="evidence" value="ECO:0007669"/>
    <property type="project" value="InterPro"/>
</dbReference>
<reference evidence="9 10" key="1">
    <citation type="submission" date="2016-09" db="EMBL/GenBank/DDBJ databases">
        <title>Genomic analysis reveals versatility of anaerobic energy metabolism of Geosporobacter ferrireducens IRF9 of phylum Firmicutes.</title>
        <authorList>
            <person name="Kim S.-J."/>
        </authorList>
    </citation>
    <scope>NUCLEOTIDE SEQUENCE [LARGE SCALE GENOMIC DNA]</scope>
    <source>
        <strain evidence="9 10">IRF9</strain>
    </source>
</reference>
<dbReference type="Gene3D" id="3.40.50.300">
    <property type="entry name" value="P-loop containing nucleotide triphosphate hydrolases"/>
    <property type="match status" value="1"/>
</dbReference>
<name>A0A1D8GL38_9FIRM</name>
<evidence type="ECO:0000256" key="2">
    <source>
        <dbReference type="ARBA" id="ARBA00005417"/>
    </source>
</evidence>
<keyword evidence="6" id="KW-0067">ATP-binding</keyword>
<dbReference type="GO" id="GO:0005524">
    <property type="term" value="F:ATP binding"/>
    <property type="evidence" value="ECO:0007669"/>
    <property type="project" value="UniProtKB-KW"/>
</dbReference>
<dbReference type="Pfam" id="PF08352">
    <property type="entry name" value="oligo_HPY"/>
    <property type="match status" value="1"/>
</dbReference>
<organism evidence="9 10">
    <name type="scientific">Geosporobacter ferrireducens</name>
    <dbReference type="NCBI Taxonomy" id="1424294"/>
    <lineage>
        <taxon>Bacteria</taxon>
        <taxon>Bacillati</taxon>
        <taxon>Bacillota</taxon>
        <taxon>Clostridia</taxon>
        <taxon>Peptostreptococcales</taxon>
        <taxon>Thermotaleaceae</taxon>
        <taxon>Geosporobacter</taxon>
    </lineage>
</organism>
<keyword evidence="10" id="KW-1185">Reference proteome</keyword>
<proteinExistence type="inferred from homology"/>
<dbReference type="Pfam" id="PF00005">
    <property type="entry name" value="ABC_tran"/>
    <property type="match status" value="1"/>
</dbReference>
<protein>
    <recommendedName>
        <fullName evidence="8">ABC transporter domain-containing protein</fullName>
    </recommendedName>
</protein>
<dbReference type="NCBIfam" id="TIGR01727">
    <property type="entry name" value="oligo_HPY"/>
    <property type="match status" value="1"/>
</dbReference>